<organism evidence="1 2">
    <name type="scientific">Fulvimarina uroteuthidis</name>
    <dbReference type="NCBI Taxonomy" id="3098149"/>
    <lineage>
        <taxon>Bacteria</taxon>
        <taxon>Pseudomonadati</taxon>
        <taxon>Pseudomonadota</taxon>
        <taxon>Alphaproteobacteria</taxon>
        <taxon>Hyphomicrobiales</taxon>
        <taxon>Aurantimonadaceae</taxon>
        <taxon>Fulvimarina</taxon>
    </lineage>
</organism>
<dbReference type="RefSeq" id="WP_322185524.1">
    <property type="nucleotide sequence ID" value="NZ_JAXLPB010000001.1"/>
</dbReference>
<name>A0ABU5HY60_9HYPH</name>
<accession>A0ABU5HY60</accession>
<dbReference type="EMBL" id="JAXLPB010000001">
    <property type="protein sequence ID" value="MDY8108075.1"/>
    <property type="molecule type" value="Genomic_DNA"/>
</dbReference>
<evidence type="ECO:0000313" key="2">
    <source>
        <dbReference type="Proteomes" id="UP001294412"/>
    </source>
</evidence>
<comment type="caution">
    <text evidence="1">The sequence shown here is derived from an EMBL/GenBank/DDBJ whole genome shotgun (WGS) entry which is preliminary data.</text>
</comment>
<dbReference type="InterPro" id="IPR025427">
    <property type="entry name" value="DUF4160"/>
</dbReference>
<gene>
    <name evidence="1" type="ORF">U0C82_02790</name>
</gene>
<dbReference type="Proteomes" id="UP001294412">
    <property type="component" value="Unassembled WGS sequence"/>
</dbReference>
<protein>
    <submittedName>
        <fullName evidence="1">DUF4160 domain-containing protein</fullName>
    </submittedName>
</protein>
<sequence length="77" mass="9294">MPTIFKWKGWTFLFYSLDRSEPPHVHARKDKKELKLWLLPVRLAYNRRCADHEVNAVVAFAEKNERELLDAWNRHFG</sequence>
<reference evidence="1 2" key="1">
    <citation type="submission" date="2023-12" db="EMBL/GenBank/DDBJ databases">
        <title>Description of Novel Strain Fulvimarina sp. 2208YS6-2-32 isolated from Uroteuthis (Photololigo) edulis.</title>
        <authorList>
            <person name="Park J.-S."/>
        </authorList>
    </citation>
    <scope>NUCLEOTIDE SEQUENCE [LARGE SCALE GENOMIC DNA]</scope>
    <source>
        <strain evidence="1 2">2208YS6-2-32</strain>
    </source>
</reference>
<proteinExistence type="predicted"/>
<dbReference type="Pfam" id="PF13711">
    <property type="entry name" value="DUF4160"/>
    <property type="match status" value="1"/>
</dbReference>
<keyword evidence="2" id="KW-1185">Reference proteome</keyword>
<evidence type="ECO:0000313" key="1">
    <source>
        <dbReference type="EMBL" id="MDY8108075.1"/>
    </source>
</evidence>